<feature type="domain" description="Tyrosinase copper-binding" evidence="9">
    <location>
        <begin position="322"/>
        <end position="333"/>
    </location>
</feature>
<dbReference type="PROSITE" id="PS00498">
    <property type="entry name" value="TYROSINASE_2"/>
    <property type="match status" value="1"/>
</dbReference>
<proteinExistence type="inferred from homology"/>
<dbReference type="EC" id="1.14.18.1" evidence="2"/>
<organism>
    <name type="scientific">Serpula lacrymans var. lacrymans (strain S7.9)</name>
    <name type="common">Dry rot fungus</name>
    <dbReference type="NCBI Taxonomy" id="578457"/>
    <lineage>
        <taxon>Eukaryota</taxon>
        <taxon>Fungi</taxon>
        <taxon>Dikarya</taxon>
        <taxon>Basidiomycota</taxon>
        <taxon>Agaricomycotina</taxon>
        <taxon>Agaricomycetes</taxon>
        <taxon>Agaricomycetidae</taxon>
        <taxon>Boletales</taxon>
        <taxon>Coniophorineae</taxon>
        <taxon>Serpulaceae</taxon>
        <taxon>Serpula</taxon>
    </lineage>
</organism>
<dbReference type="SUPFAM" id="SSF48056">
    <property type="entry name" value="Di-copper centre-containing domain"/>
    <property type="match status" value="1"/>
</dbReference>
<dbReference type="GO" id="GO:0042438">
    <property type="term" value="P:melanin biosynthetic process"/>
    <property type="evidence" value="ECO:0007669"/>
    <property type="project" value="UniProtKB-KW"/>
</dbReference>
<comment type="catalytic activity">
    <reaction evidence="7">
        <text>L-tyrosine + O2 = L-dopaquinone + H2O</text>
        <dbReference type="Rhea" id="RHEA:18117"/>
        <dbReference type="ChEBI" id="CHEBI:15377"/>
        <dbReference type="ChEBI" id="CHEBI:15379"/>
        <dbReference type="ChEBI" id="CHEBI:57924"/>
        <dbReference type="ChEBI" id="CHEBI:58315"/>
        <dbReference type="EC" id="1.14.18.1"/>
    </reaction>
</comment>
<keyword evidence="5" id="KW-0470">Melanin biosynthesis</keyword>
<gene>
    <name evidence="10" type="ORF">SERLADRAFT_417600</name>
</gene>
<evidence type="ECO:0000259" key="8">
    <source>
        <dbReference type="PROSITE" id="PS00497"/>
    </source>
</evidence>
<accession>F8P749</accession>
<evidence type="ECO:0000259" key="9">
    <source>
        <dbReference type="PROSITE" id="PS00498"/>
    </source>
</evidence>
<dbReference type="KEGG" id="sla:SERLADRAFT_417600"/>
<evidence type="ECO:0000256" key="6">
    <source>
        <dbReference type="ARBA" id="ARBA00048233"/>
    </source>
</evidence>
<dbReference type="PANTHER" id="PTHR11474:SF76">
    <property type="entry name" value="SHKT DOMAIN-CONTAINING PROTEIN"/>
    <property type="match status" value="1"/>
</dbReference>
<evidence type="ECO:0000256" key="5">
    <source>
        <dbReference type="ARBA" id="ARBA00023101"/>
    </source>
</evidence>
<keyword evidence="3" id="KW-0479">Metal-binding</keyword>
<dbReference type="GO" id="GO:0004503">
    <property type="term" value="F:tyrosinase activity"/>
    <property type="evidence" value="ECO:0007669"/>
    <property type="project" value="UniProtKB-EC"/>
</dbReference>
<dbReference type="Pfam" id="PF00264">
    <property type="entry name" value="Tyrosinase"/>
    <property type="match status" value="1"/>
</dbReference>
<evidence type="ECO:0000256" key="1">
    <source>
        <dbReference type="ARBA" id="ARBA00009928"/>
    </source>
</evidence>
<dbReference type="InterPro" id="IPR002227">
    <property type="entry name" value="Tyrosinase_Cu-bd"/>
</dbReference>
<dbReference type="GeneID" id="18813597"/>
<reference evidence="10" key="1">
    <citation type="submission" date="2011-04" db="EMBL/GenBank/DDBJ databases">
        <title>Evolution of plant cell wall degrading machinery underlies the functional diversity of forest fungi.</title>
        <authorList>
            <consortium name="US DOE Joint Genome Institute (JGI-PGF)"/>
            <person name="Eastwood D.C."/>
            <person name="Floudas D."/>
            <person name="Binder M."/>
            <person name="Majcherczyk A."/>
            <person name="Schneider P."/>
            <person name="Aerts A."/>
            <person name="Asiegbu F.O."/>
            <person name="Baker S.E."/>
            <person name="Barry K."/>
            <person name="Bendiksby M."/>
            <person name="Blumentritt M."/>
            <person name="Coutinho P.M."/>
            <person name="Cullen D."/>
            <person name="Cullen D."/>
            <person name="Gathman A."/>
            <person name="Goodell B."/>
            <person name="Henrissat B."/>
            <person name="Ihrmark K."/>
            <person name="Kauserud H."/>
            <person name="Kohler A."/>
            <person name="LaButti K."/>
            <person name="Lapidus A."/>
            <person name="Lavin J.L."/>
            <person name="Lee Y.-H."/>
            <person name="Lindquist E."/>
            <person name="Lilly W."/>
            <person name="Lucas S."/>
            <person name="Morin E."/>
            <person name="Murat C."/>
            <person name="Oguiza J.A."/>
            <person name="Park J."/>
            <person name="Pisabarro A.G."/>
            <person name="Riley R."/>
            <person name="Rosling A."/>
            <person name="Salamov A."/>
            <person name="Schmidt O."/>
            <person name="Schmutz J."/>
            <person name="Skrede I."/>
            <person name="Stenlid J."/>
            <person name="Wiebenga A."/>
            <person name="Xie X."/>
            <person name="Kues U."/>
            <person name="Hibbett D.S."/>
            <person name="Hoffmeister D."/>
            <person name="Hogberg N."/>
            <person name="Martin F."/>
            <person name="Grigoriev I.V."/>
            <person name="Watkinson S.C."/>
        </authorList>
    </citation>
    <scope>NUCLEOTIDE SEQUENCE</scope>
    <source>
        <strain evidence="10">S7.9</strain>
    </source>
</reference>
<dbReference type="Proteomes" id="UP000008064">
    <property type="component" value="Unassembled WGS sequence"/>
</dbReference>
<dbReference type="PROSITE" id="PS00497">
    <property type="entry name" value="TYROSINASE_1"/>
    <property type="match status" value="1"/>
</dbReference>
<evidence type="ECO:0000256" key="2">
    <source>
        <dbReference type="ARBA" id="ARBA00011906"/>
    </source>
</evidence>
<dbReference type="InterPro" id="IPR050316">
    <property type="entry name" value="Tyrosinase/Hemocyanin"/>
</dbReference>
<comment type="catalytic activity">
    <reaction evidence="6">
        <text>2 L-dopa + O2 = 2 L-dopaquinone + 2 H2O</text>
        <dbReference type="Rhea" id="RHEA:34287"/>
        <dbReference type="ChEBI" id="CHEBI:15377"/>
        <dbReference type="ChEBI" id="CHEBI:15379"/>
        <dbReference type="ChEBI" id="CHEBI:57504"/>
        <dbReference type="ChEBI" id="CHEBI:57924"/>
        <dbReference type="EC" id="1.14.18.1"/>
    </reaction>
</comment>
<evidence type="ECO:0000256" key="4">
    <source>
        <dbReference type="ARBA" id="ARBA00023008"/>
    </source>
</evidence>
<dbReference type="HOGENOM" id="CLU_071889_0_0_1"/>
<protein>
    <recommendedName>
        <fullName evidence="2">tyrosinase</fullName>
        <ecNumber evidence="2">1.14.18.1</ecNumber>
    </recommendedName>
</protein>
<sequence length="414" mass="47624">MSNPDYYPVVGRKDTGANYDRLSIQELQSNHPYQFTLFILAFLVIQERPLTDPQSPLSAVFLENPAGSFGAIASIHGKPYQEWIGDKRKELEKIADFNSNDRKDTGPVPSRFGGYCSHGAVSFPPWHRSYLLLLEDALIRYWDWAAEDVAINGLPQILKEDTVKIFTGHVLVTKENKTKISRRSFSEIEVPNPLSYYPFVGEIPPDFQDVVRENGVAYFSTWRRSLRYAESSPDAKHSNVKALEIELKKNLPDWRRKIALLFTFPEGDDSAKAWDEFSNTVMQSKRANDMTLRGSLEGVHNNVHQYLGGNGHMSDPDYAAFDPIFFLHHCNVDRLFSLWEWCYIKHWMQDGYTYDGEIYPWSLDGGTYHQVYNEQILPEGNLAPFRTENGEYWTSKQTRFLDPTTPGFHPKCTV</sequence>
<name>F8P749_SERL9</name>
<dbReference type="AlphaFoldDB" id="F8P749"/>
<keyword evidence="4" id="KW-0186">Copper</keyword>
<dbReference type="PANTHER" id="PTHR11474">
    <property type="entry name" value="TYROSINASE FAMILY MEMBER"/>
    <property type="match status" value="1"/>
</dbReference>
<dbReference type="EMBL" id="GL945439">
    <property type="protein sequence ID" value="EGO21265.1"/>
    <property type="molecule type" value="Genomic_DNA"/>
</dbReference>
<feature type="domain" description="Tyrosinase copper-binding" evidence="8">
    <location>
        <begin position="118"/>
        <end position="135"/>
    </location>
</feature>
<dbReference type="OrthoDB" id="6132182at2759"/>
<evidence type="ECO:0000256" key="7">
    <source>
        <dbReference type="ARBA" id="ARBA00048881"/>
    </source>
</evidence>
<comment type="similarity">
    <text evidence="1">Belongs to the tyrosinase family.</text>
</comment>
<dbReference type="InterPro" id="IPR008922">
    <property type="entry name" value="Di-copper_centre_dom_sf"/>
</dbReference>
<evidence type="ECO:0000313" key="10">
    <source>
        <dbReference type="EMBL" id="EGO21265.1"/>
    </source>
</evidence>
<dbReference type="GO" id="GO:0046872">
    <property type="term" value="F:metal ion binding"/>
    <property type="evidence" value="ECO:0007669"/>
    <property type="project" value="UniProtKB-KW"/>
</dbReference>
<dbReference type="RefSeq" id="XP_007322222.1">
    <property type="nucleotide sequence ID" value="XM_007322160.1"/>
</dbReference>
<evidence type="ECO:0000256" key="3">
    <source>
        <dbReference type="ARBA" id="ARBA00022723"/>
    </source>
</evidence>
<dbReference type="Gene3D" id="1.10.1280.10">
    <property type="entry name" value="Di-copper center containing domain from catechol oxidase"/>
    <property type="match status" value="1"/>
</dbReference>
<dbReference type="PRINTS" id="PR00092">
    <property type="entry name" value="TYROSINASE"/>
</dbReference>